<evidence type="ECO:0000313" key="3">
    <source>
        <dbReference type="Proteomes" id="UP001612741"/>
    </source>
</evidence>
<keyword evidence="1" id="KW-0472">Membrane</keyword>
<dbReference type="EMBL" id="JBITGY010000002">
    <property type="protein sequence ID" value="MFI6496900.1"/>
    <property type="molecule type" value="Genomic_DNA"/>
</dbReference>
<keyword evidence="1" id="KW-1133">Transmembrane helix</keyword>
<organism evidence="2 3">
    <name type="scientific">Nonomuraea typhae</name>
    <dbReference type="NCBI Taxonomy" id="2603600"/>
    <lineage>
        <taxon>Bacteria</taxon>
        <taxon>Bacillati</taxon>
        <taxon>Actinomycetota</taxon>
        <taxon>Actinomycetes</taxon>
        <taxon>Streptosporangiales</taxon>
        <taxon>Streptosporangiaceae</taxon>
        <taxon>Nonomuraea</taxon>
    </lineage>
</organism>
<comment type="caution">
    <text evidence="2">The sequence shown here is derived from an EMBL/GenBank/DDBJ whole genome shotgun (WGS) entry which is preliminary data.</text>
</comment>
<sequence>MDIVLLLAALAFLAAAIWSAITKAWPLALLAAGLFLLTLNMSGLITS</sequence>
<dbReference type="Proteomes" id="UP001612741">
    <property type="component" value="Unassembled WGS sequence"/>
</dbReference>
<feature type="transmembrane region" description="Helical" evidence="1">
    <location>
        <begin position="29"/>
        <end position="46"/>
    </location>
</feature>
<evidence type="ECO:0000313" key="2">
    <source>
        <dbReference type="EMBL" id="MFI6496900.1"/>
    </source>
</evidence>
<keyword evidence="1" id="KW-0812">Transmembrane</keyword>
<name>A0ABW7YLY0_9ACTN</name>
<evidence type="ECO:0000256" key="1">
    <source>
        <dbReference type="SAM" id="Phobius"/>
    </source>
</evidence>
<accession>A0ABW7YLY0</accession>
<keyword evidence="3" id="KW-1185">Reference proteome</keyword>
<proteinExistence type="predicted"/>
<gene>
    <name evidence="2" type="ORF">ACIBG2_05935</name>
</gene>
<reference evidence="2 3" key="1">
    <citation type="submission" date="2024-10" db="EMBL/GenBank/DDBJ databases">
        <title>The Natural Products Discovery Center: Release of the First 8490 Sequenced Strains for Exploring Actinobacteria Biosynthetic Diversity.</title>
        <authorList>
            <person name="Kalkreuter E."/>
            <person name="Kautsar S.A."/>
            <person name="Yang D."/>
            <person name="Bader C.D."/>
            <person name="Teijaro C.N."/>
            <person name="Fluegel L."/>
            <person name="Davis C.M."/>
            <person name="Simpson J.R."/>
            <person name="Lauterbach L."/>
            <person name="Steele A.D."/>
            <person name="Gui C."/>
            <person name="Meng S."/>
            <person name="Li G."/>
            <person name="Viehrig K."/>
            <person name="Ye F."/>
            <person name="Su P."/>
            <person name="Kiefer A.F."/>
            <person name="Nichols A."/>
            <person name="Cepeda A.J."/>
            <person name="Yan W."/>
            <person name="Fan B."/>
            <person name="Jiang Y."/>
            <person name="Adhikari A."/>
            <person name="Zheng C.-J."/>
            <person name="Schuster L."/>
            <person name="Cowan T.M."/>
            <person name="Smanski M.J."/>
            <person name="Chevrette M.G."/>
            <person name="De Carvalho L.P.S."/>
            <person name="Shen B."/>
        </authorList>
    </citation>
    <scope>NUCLEOTIDE SEQUENCE [LARGE SCALE GENOMIC DNA]</scope>
    <source>
        <strain evidence="2 3">NPDC050545</strain>
    </source>
</reference>
<protein>
    <submittedName>
        <fullName evidence="2">Uncharacterized protein</fullName>
    </submittedName>
</protein>
<dbReference type="RefSeq" id="WP_397079381.1">
    <property type="nucleotide sequence ID" value="NZ_JBITGY010000002.1"/>
</dbReference>